<dbReference type="RefSeq" id="XP_027361502.1">
    <property type="nucleotide sequence ID" value="XM_027505701.1"/>
</dbReference>
<sequence>MAAATTICYNPSFFFKGSILLRQRYLKNTSFAYSLSASRSSLSGGFGPRKPVLGRNSFWVSKTMDESVRTSASRDGNSDEHIRVLEQEAFIDGSAQFRPKFLSVEMEYTLNKLSKWIVTALFGGVIFWRHDAEALWFAAGSILNALLSVWLKHILNQERPSDLKSDPGMPSSHAQSIFFTVFFVILSIVEWLGLNGFTIAMGGLALAFGSFFSYLRVSQQLHTMSQVIVGAAIGSIFSILWYWLWNGFMLDAFVSFLWVRTVVVLGSAGLCLGFVLFAIRYWLQDD</sequence>
<reference evidence="5" key="2">
    <citation type="submission" date="2025-08" db="UniProtKB">
        <authorList>
            <consortium name="RefSeq"/>
        </authorList>
    </citation>
    <scope>IDENTIFICATION</scope>
    <source>
        <tissue evidence="5">Young leaves</tissue>
    </source>
</reference>
<feature type="transmembrane region" description="Helical" evidence="2">
    <location>
        <begin position="257"/>
        <end position="283"/>
    </location>
</feature>
<feature type="transmembrane region" description="Helical" evidence="2">
    <location>
        <begin position="176"/>
        <end position="193"/>
    </location>
</feature>
<dbReference type="InterPro" id="IPR000326">
    <property type="entry name" value="PAP2/HPO"/>
</dbReference>
<dbReference type="FunFam" id="1.20.144.10:FF:000026">
    <property type="entry name" value="Lipid phosphate phosphatase epsilon 2 chloroplastic"/>
    <property type="match status" value="1"/>
</dbReference>
<dbReference type="SMART" id="SM00014">
    <property type="entry name" value="acidPPc"/>
    <property type="match status" value="1"/>
</dbReference>
<feature type="transmembrane region" description="Helical" evidence="2">
    <location>
        <begin position="113"/>
        <end position="129"/>
    </location>
</feature>
<name>A0A8B8M126_ABRPR</name>
<evidence type="ECO:0000313" key="5">
    <source>
        <dbReference type="RefSeq" id="XP_027361502.1"/>
    </source>
</evidence>
<keyword evidence="2" id="KW-0812">Transmembrane</keyword>
<dbReference type="GO" id="GO:0047874">
    <property type="term" value="F:dolichyldiphosphatase activity"/>
    <property type="evidence" value="ECO:0007669"/>
    <property type="project" value="TreeGrafter"/>
</dbReference>
<dbReference type="GO" id="GO:0006487">
    <property type="term" value="P:protein N-linked glycosylation"/>
    <property type="evidence" value="ECO:0007669"/>
    <property type="project" value="TreeGrafter"/>
</dbReference>
<dbReference type="Pfam" id="PF01569">
    <property type="entry name" value="PAP2"/>
    <property type="match status" value="1"/>
</dbReference>
<dbReference type="SUPFAM" id="SSF48317">
    <property type="entry name" value="Acid phosphatase/Vanadium-dependent haloperoxidase"/>
    <property type="match status" value="1"/>
</dbReference>
<evidence type="ECO:0000313" key="4">
    <source>
        <dbReference type="Proteomes" id="UP000694853"/>
    </source>
</evidence>
<keyword evidence="4" id="KW-1185">Reference proteome</keyword>
<feature type="transmembrane region" description="Helical" evidence="2">
    <location>
        <begin position="135"/>
        <end position="155"/>
    </location>
</feature>
<dbReference type="Gene3D" id="1.20.144.10">
    <property type="entry name" value="Phosphatidic acid phosphatase type 2/haloperoxidase"/>
    <property type="match status" value="1"/>
</dbReference>
<keyword evidence="2" id="KW-0472">Membrane</keyword>
<gene>
    <name evidence="5" type="primary">LOC113869396</name>
</gene>
<dbReference type="Proteomes" id="UP000694853">
    <property type="component" value="Unplaced"/>
</dbReference>
<evidence type="ECO:0000256" key="1">
    <source>
        <dbReference type="ARBA" id="ARBA00022801"/>
    </source>
</evidence>
<feature type="transmembrane region" description="Helical" evidence="2">
    <location>
        <begin position="199"/>
        <end position="215"/>
    </location>
</feature>
<dbReference type="GeneID" id="113869396"/>
<keyword evidence="1" id="KW-0378">Hydrolase</keyword>
<dbReference type="PANTHER" id="PTHR11247">
    <property type="entry name" value="PALMITOYL-PROTEIN THIOESTERASE/DOLICHYLDIPHOSPHATASE 1"/>
    <property type="match status" value="1"/>
</dbReference>
<evidence type="ECO:0000256" key="2">
    <source>
        <dbReference type="SAM" id="Phobius"/>
    </source>
</evidence>
<proteinExistence type="predicted"/>
<dbReference type="GO" id="GO:0005789">
    <property type="term" value="C:endoplasmic reticulum membrane"/>
    <property type="evidence" value="ECO:0007669"/>
    <property type="project" value="TreeGrafter"/>
</dbReference>
<dbReference type="AlphaFoldDB" id="A0A8B8M126"/>
<keyword evidence="2" id="KW-1133">Transmembrane helix</keyword>
<dbReference type="OrthoDB" id="302705at2759"/>
<organism evidence="4 5">
    <name type="scientific">Abrus precatorius</name>
    <name type="common">Indian licorice</name>
    <name type="synonym">Glycine abrus</name>
    <dbReference type="NCBI Taxonomy" id="3816"/>
    <lineage>
        <taxon>Eukaryota</taxon>
        <taxon>Viridiplantae</taxon>
        <taxon>Streptophyta</taxon>
        <taxon>Embryophyta</taxon>
        <taxon>Tracheophyta</taxon>
        <taxon>Spermatophyta</taxon>
        <taxon>Magnoliopsida</taxon>
        <taxon>eudicotyledons</taxon>
        <taxon>Gunneridae</taxon>
        <taxon>Pentapetalae</taxon>
        <taxon>rosids</taxon>
        <taxon>fabids</taxon>
        <taxon>Fabales</taxon>
        <taxon>Fabaceae</taxon>
        <taxon>Papilionoideae</taxon>
        <taxon>50 kb inversion clade</taxon>
        <taxon>NPAAA clade</taxon>
        <taxon>indigoferoid/millettioid clade</taxon>
        <taxon>Abreae</taxon>
        <taxon>Abrus</taxon>
    </lineage>
</organism>
<evidence type="ECO:0000259" key="3">
    <source>
        <dbReference type="SMART" id="SM00014"/>
    </source>
</evidence>
<dbReference type="PANTHER" id="PTHR11247:SF40">
    <property type="entry name" value="LIPID PHOSPHATE PHOSPHATASE EPSILON 1, CHLOROPLASTIC"/>
    <property type="match status" value="1"/>
</dbReference>
<feature type="transmembrane region" description="Helical" evidence="2">
    <location>
        <begin position="227"/>
        <end position="245"/>
    </location>
</feature>
<reference evidence="4" key="1">
    <citation type="journal article" date="2019" name="Toxins">
        <title>Detection of Abrin-Like and Prepropulchellin-Like Toxin Genes and Transcripts Using Whole Genome Sequencing and Full-Length Transcript Sequencing of Abrus precatorius.</title>
        <authorList>
            <person name="Hovde B.T."/>
            <person name="Daligault H.E."/>
            <person name="Hanschen E.R."/>
            <person name="Kunde Y.A."/>
            <person name="Johnson M.B."/>
            <person name="Starkenburg S.R."/>
            <person name="Johnson S.L."/>
        </authorList>
    </citation>
    <scope>NUCLEOTIDE SEQUENCE [LARGE SCALE GENOMIC DNA]</scope>
</reference>
<dbReference type="InterPro" id="IPR036938">
    <property type="entry name" value="PAP2/HPO_sf"/>
</dbReference>
<dbReference type="KEGG" id="aprc:113869396"/>
<dbReference type="GO" id="GO:0008610">
    <property type="term" value="P:lipid biosynthetic process"/>
    <property type="evidence" value="ECO:0007669"/>
    <property type="project" value="TreeGrafter"/>
</dbReference>
<feature type="domain" description="Phosphatidic acid phosphatase type 2/haloperoxidase" evidence="3">
    <location>
        <begin position="132"/>
        <end position="242"/>
    </location>
</feature>
<accession>A0A8B8M126</accession>
<protein>
    <submittedName>
        <fullName evidence="5">Lipid phosphate phosphatase epsilon 1, chloroplastic-like</fullName>
    </submittedName>
</protein>